<keyword evidence="1" id="KW-0732">Signal</keyword>
<evidence type="ECO:0000256" key="1">
    <source>
        <dbReference type="ARBA" id="ARBA00022729"/>
    </source>
</evidence>
<proteinExistence type="predicted"/>
<dbReference type="PROSITE" id="PS51257">
    <property type="entry name" value="PROKAR_LIPOPROTEIN"/>
    <property type="match status" value="1"/>
</dbReference>
<dbReference type="InterPro" id="IPR038404">
    <property type="entry name" value="TRAP_DctP_sf"/>
</dbReference>
<keyword evidence="3" id="KW-1185">Reference proteome</keyword>
<sequence length="349" mass="37450">MVSRRDVLKTGIGVSAAGLVGLSGCTDALGGGGNGNNSSGGGGGGTIRAATVFNQDHIQAQILERGVNNFIENAEGDYSLNLLAGSIGGEEDQMEAAASGSIDVHSTSYGGLANRYASGYGFLSAPFVAQGWEHLQAMEAEYVEGEDGLNSVLTEEGNQRVVRAAYRGVRHTTSNKPVTSPEDLEGVPMRMPEIDSWIGPWNAIGVDVTPVQADELYSALQTGVVEASEGPIGQFVDFSLYEVQSHFSKTGHMTQAYPQVVSTQFWDSLSDGDKETFNTAIDDAVSWGYETIQSEFEELEQMVQEEHDTTIVPAEEVDQQAFQEAAAPKIRQLFEENWNASYDDVQSLA</sequence>
<dbReference type="Proteomes" id="UP001596099">
    <property type="component" value="Unassembled WGS sequence"/>
</dbReference>
<dbReference type="NCBIfam" id="NF037995">
    <property type="entry name" value="TRAP_S1"/>
    <property type="match status" value="1"/>
</dbReference>
<dbReference type="PANTHER" id="PTHR33376:SF4">
    <property type="entry name" value="SIALIC ACID-BINDING PERIPLASMIC PROTEIN SIAP"/>
    <property type="match status" value="1"/>
</dbReference>
<organism evidence="2 3">
    <name type="scientific">Halomarina salina</name>
    <dbReference type="NCBI Taxonomy" id="1872699"/>
    <lineage>
        <taxon>Archaea</taxon>
        <taxon>Methanobacteriati</taxon>
        <taxon>Methanobacteriota</taxon>
        <taxon>Stenosarchaea group</taxon>
        <taxon>Halobacteria</taxon>
        <taxon>Halobacteriales</taxon>
        <taxon>Natronomonadaceae</taxon>
        <taxon>Halomarina</taxon>
    </lineage>
</organism>
<evidence type="ECO:0000313" key="3">
    <source>
        <dbReference type="Proteomes" id="UP001596099"/>
    </source>
</evidence>
<dbReference type="InterPro" id="IPR018389">
    <property type="entry name" value="DctP_fam"/>
</dbReference>
<gene>
    <name evidence="2" type="primary">dctP</name>
    <name evidence="2" type="ORF">ACFPYI_19775</name>
</gene>
<dbReference type="RefSeq" id="WP_247420592.1">
    <property type="nucleotide sequence ID" value="NZ_JALLGW010000003.1"/>
</dbReference>
<name>A0ABD5RTC6_9EURY</name>
<dbReference type="CDD" id="cd13603">
    <property type="entry name" value="PBP2_TRAP_Siap_TeaA_like"/>
    <property type="match status" value="1"/>
</dbReference>
<dbReference type="Pfam" id="PF03480">
    <property type="entry name" value="DctP"/>
    <property type="match status" value="1"/>
</dbReference>
<dbReference type="Gene3D" id="3.40.190.170">
    <property type="entry name" value="Bacterial extracellular solute-binding protein, family 7"/>
    <property type="match status" value="1"/>
</dbReference>
<comment type="caution">
    <text evidence="2">The sequence shown here is derived from an EMBL/GenBank/DDBJ whole genome shotgun (WGS) entry which is preliminary data.</text>
</comment>
<dbReference type="PANTHER" id="PTHR33376">
    <property type="match status" value="1"/>
</dbReference>
<accession>A0ABD5RTC6</accession>
<evidence type="ECO:0000313" key="2">
    <source>
        <dbReference type="EMBL" id="MFC5973574.1"/>
    </source>
</evidence>
<dbReference type="AlphaFoldDB" id="A0ABD5RTC6"/>
<reference evidence="2 3" key="1">
    <citation type="journal article" date="2019" name="Int. J. Syst. Evol. Microbiol.">
        <title>The Global Catalogue of Microorganisms (GCM) 10K type strain sequencing project: providing services to taxonomists for standard genome sequencing and annotation.</title>
        <authorList>
            <consortium name="The Broad Institute Genomics Platform"/>
            <consortium name="The Broad Institute Genome Sequencing Center for Infectious Disease"/>
            <person name="Wu L."/>
            <person name="Ma J."/>
        </authorList>
    </citation>
    <scope>NUCLEOTIDE SEQUENCE [LARGE SCALE GENOMIC DNA]</scope>
    <source>
        <strain evidence="2 3">CGMCC 1.12543</strain>
    </source>
</reference>
<protein>
    <submittedName>
        <fullName evidence="2">TRAP transporter substrate-binding protein DctP</fullName>
    </submittedName>
</protein>
<dbReference type="EMBL" id="JBHSQH010000002">
    <property type="protein sequence ID" value="MFC5973574.1"/>
    <property type="molecule type" value="Genomic_DNA"/>
</dbReference>